<dbReference type="PANTHER" id="PTHR23115">
    <property type="entry name" value="TRANSLATION FACTOR"/>
    <property type="match status" value="1"/>
</dbReference>
<dbReference type="Gene3D" id="2.40.30.10">
    <property type="entry name" value="Translation factors"/>
    <property type="match status" value="1"/>
</dbReference>
<gene>
    <name evidence="7" type="ORF">Celaphus_00012213</name>
</gene>
<keyword evidence="2" id="KW-0547">Nucleotide-binding</keyword>
<keyword evidence="3" id="KW-0251">Elongation factor</keyword>
<comment type="caution">
    <text evidence="7">The sequence shown here is derived from an EMBL/GenBank/DDBJ whole genome shotgun (WGS) entry which is preliminary data.</text>
</comment>
<reference evidence="7 8" key="1">
    <citation type="journal article" date="2018" name="Mol. Genet. Genomics">
        <title>The red deer Cervus elaphus genome CerEla1.0: sequencing, annotating, genes, and chromosomes.</title>
        <authorList>
            <person name="Bana N.A."/>
            <person name="Nyiri A."/>
            <person name="Nagy J."/>
            <person name="Frank K."/>
            <person name="Nagy T."/>
            <person name="Steger V."/>
            <person name="Schiller M."/>
            <person name="Lakatos P."/>
            <person name="Sugar L."/>
            <person name="Horn P."/>
            <person name="Barta E."/>
            <person name="Orosz L."/>
        </authorList>
    </citation>
    <scope>NUCLEOTIDE SEQUENCE [LARGE SCALE GENOMIC DNA]</scope>
    <source>
        <strain evidence="7">Hungarian</strain>
    </source>
</reference>
<keyword evidence="5" id="KW-0342">GTP-binding</keyword>
<proteinExistence type="inferred from homology"/>
<dbReference type="InterPro" id="IPR027417">
    <property type="entry name" value="P-loop_NTPase"/>
</dbReference>
<name>A0A212CLP9_CEREH</name>
<dbReference type="FunFam" id="2.40.30.10:FF:000005">
    <property type="entry name" value="Elongation factor 1-alpha"/>
    <property type="match status" value="1"/>
</dbReference>
<evidence type="ECO:0000313" key="7">
    <source>
        <dbReference type="EMBL" id="OWK06774.1"/>
    </source>
</evidence>
<evidence type="ECO:0000313" key="8">
    <source>
        <dbReference type="Proteomes" id="UP000242450"/>
    </source>
</evidence>
<dbReference type="Proteomes" id="UP000242450">
    <property type="component" value="Chromosome 18"/>
</dbReference>
<feature type="domain" description="GTP-eEF1A C-terminal" evidence="6">
    <location>
        <begin position="123"/>
        <end position="203"/>
    </location>
</feature>
<dbReference type="InterPro" id="IPR054696">
    <property type="entry name" value="GTP-eEF1A_C"/>
</dbReference>
<evidence type="ECO:0000256" key="4">
    <source>
        <dbReference type="ARBA" id="ARBA00022917"/>
    </source>
</evidence>
<evidence type="ECO:0000256" key="1">
    <source>
        <dbReference type="ARBA" id="ARBA00007249"/>
    </source>
</evidence>
<dbReference type="SUPFAM" id="SSF52540">
    <property type="entry name" value="P-loop containing nucleoside triphosphate hydrolases"/>
    <property type="match status" value="1"/>
</dbReference>
<dbReference type="AlphaFoldDB" id="A0A212CLP9"/>
<protein>
    <recommendedName>
        <fullName evidence="6">GTP-eEF1A C-terminal domain-containing protein</fullName>
    </recommendedName>
</protein>
<dbReference type="OrthoDB" id="342024at2759"/>
<dbReference type="GO" id="GO:0003746">
    <property type="term" value="F:translation elongation factor activity"/>
    <property type="evidence" value="ECO:0007669"/>
    <property type="project" value="UniProtKB-KW"/>
</dbReference>
<dbReference type="InterPro" id="IPR050100">
    <property type="entry name" value="TRAFAC_GTPase_members"/>
</dbReference>
<evidence type="ECO:0000256" key="2">
    <source>
        <dbReference type="ARBA" id="ARBA00022741"/>
    </source>
</evidence>
<dbReference type="Gene3D" id="3.40.50.300">
    <property type="entry name" value="P-loop containing nucleotide triphosphate hydrolases"/>
    <property type="match status" value="1"/>
</dbReference>
<dbReference type="EMBL" id="MKHE01000018">
    <property type="protein sequence ID" value="OWK06774.1"/>
    <property type="molecule type" value="Genomic_DNA"/>
</dbReference>
<evidence type="ECO:0000259" key="6">
    <source>
        <dbReference type="Pfam" id="PF22594"/>
    </source>
</evidence>
<dbReference type="InterPro" id="IPR009001">
    <property type="entry name" value="Transl_elong_EF1A/Init_IF2_C"/>
</dbReference>
<accession>A0A212CLP9</accession>
<sequence length="227" mass="25193">MSFWLSLWEEIVKEVSTYIKKIGYNPDTIAFVPISGWNGDNILEPSANRPSWFKGWKVTHTDVNASGTTLLEALDCILPPACPTDQPFVGFHVKNVSVRDVRHNIVAGNSKNDPPVESAFFIAQAPVRDCHTVHIACKFAKLKEEIYHCSGEKLEDGPKLLKFGDAAIVDMIPGQPMCFKKFSDSPPLDLFAVCHMKPTVAVGSSKQWTRRQLEPQGHQVCPESSEG</sequence>
<evidence type="ECO:0000256" key="5">
    <source>
        <dbReference type="ARBA" id="ARBA00023134"/>
    </source>
</evidence>
<evidence type="ECO:0000256" key="3">
    <source>
        <dbReference type="ARBA" id="ARBA00022768"/>
    </source>
</evidence>
<keyword evidence="4" id="KW-0648">Protein biosynthesis</keyword>
<dbReference type="SUPFAM" id="SSF50465">
    <property type="entry name" value="EF-Tu/eEF-1alpha/eIF2-gamma C-terminal domain"/>
    <property type="match status" value="1"/>
</dbReference>
<comment type="similarity">
    <text evidence="1">Belongs to the TRAFAC class translation factor GTPase superfamily. Classic translation factor GTPase family. EF-Tu/EF-1A subfamily.</text>
</comment>
<keyword evidence="8" id="KW-1185">Reference proteome</keyword>
<dbReference type="GO" id="GO:0005525">
    <property type="term" value="F:GTP binding"/>
    <property type="evidence" value="ECO:0007669"/>
    <property type="project" value="UniProtKB-KW"/>
</dbReference>
<dbReference type="Pfam" id="PF22594">
    <property type="entry name" value="GTP-eEF1A_C"/>
    <property type="match status" value="1"/>
</dbReference>
<organism evidence="7 8">
    <name type="scientific">Cervus elaphus hippelaphus</name>
    <name type="common">European red deer</name>
    <dbReference type="NCBI Taxonomy" id="46360"/>
    <lineage>
        <taxon>Eukaryota</taxon>
        <taxon>Metazoa</taxon>
        <taxon>Chordata</taxon>
        <taxon>Craniata</taxon>
        <taxon>Vertebrata</taxon>
        <taxon>Euteleostomi</taxon>
        <taxon>Mammalia</taxon>
        <taxon>Eutheria</taxon>
        <taxon>Laurasiatheria</taxon>
        <taxon>Artiodactyla</taxon>
        <taxon>Ruminantia</taxon>
        <taxon>Pecora</taxon>
        <taxon>Cervidae</taxon>
        <taxon>Cervinae</taxon>
        <taxon>Cervus</taxon>
    </lineage>
</organism>